<protein>
    <recommendedName>
        <fullName evidence="6">Protein DETOXIFICATION</fullName>
    </recommendedName>
    <alternativeName>
        <fullName evidence="6">Multidrug and toxic compound extrusion protein</fullName>
    </alternativeName>
</protein>
<feature type="transmembrane region" description="Helical" evidence="6">
    <location>
        <begin position="419"/>
        <end position="443"/>
    </location>
</feature>
<dbReference type="InterPro" id="IPR045069">
    <property type="entry name" value="MATE_euk"/>
</dbReference>
<dbReference type="Proteomes" id="UP001418222">
    <property type="component" value="Unassembled WGS sequence"/>
</dbReference>
<evidence type="ECO:0000313" key="9">
    <source>
        <dbReference type="Proteomes" id="UP001418222"/>
    </source>
</evidence>
<dbReference type="CDD" id="cd13132">
    <property type="entry name" value="MATE_eukaryotic"/>
    <property type="match status" value="1"/>
</dbReference>
<keyword evidence="3 6" id="KW-0812">Transmembrane</keyword>
<comment type="subcellular location">
    <subcellularLocation>
        <location evidence="1">Membrane</location>
        <topology evidence="1">Multi-pass membrane protein</topology>
    </subcellularLocation>
</comment>
<dbReference type="PANTHER" id="PTHR11206">
    <property type="entry name" value="MULTIDRUG RESISTANCE PROTEIN"/>
    <property type="match status" value="1"/>
</dbReference>
<feature type="transmembrane region" description="Helical" evidence="6">
    <location>
        <begin position="51"/>
        <end position="74"/>
    </location>
</feature>
<evidence type="ECO:0000256" key="5">
    <source>
        <dbReference type="ARBA" id="ARBA00023136"/>
    </source>
</evidence>
<keyword evidence="4 6" id="KW-1133">Transmembrane helix</keyword>
<dbReference type="GO" id="GO:0015297">
    <property type="term" value="F:antiporter activity"/>
    <property type="evidence" value="ECO:0007669"/>
    <property type="project" value="InterPro"/>
</dbReference>
<dbReference type="GO" id="GO:0042910">
    <property type="term" value="F:xenobiotic transmembrane transporter activity"/>
    <property type="evidence" value="ECO:0007669"/>
    <property type="project" value="InterPro"/>
</dbReference>
<dbReference type="GO" id="GO:0016020">
    <property type="term" value="C:membrane"/>
    <property type="evidence" value="ECO:0007669"/>
    <property type="project" value="UniProtKB-SubCell"/>
</dbReference>
<accession>A0AAP0AZY9</accession>
<evidence type="ECO:0000256" key="4">
    <source>
        <dbReference type="ARBA" id="ARBA00022989"/>
    </source>
</evidence>
<dbReference type="InterPro" id="IPR002528">
    <property type="entry name" value="MATE_fam"/>
</dbReference>
<evidence type="ECO:0000256" key="2">
    <source>
        <dbReference type="ARBA" id="ARBA00010199"/>
    </source>
</evidence>
<name>A0AAP0AZY9_9ASPA</name>
<gene>
    <name evidence="8" type="primary">DTXL1</name>
    <name evidence="8" type="ORF">KSP39_PZI020205</name>
</gene>
<organism evidence="8 9">
    <name type="scientific">Platanthera zijinensis</name>
    <dbReference type="NCBI Taxonomy" id="2320716"/>
    <lineage>
        <taxon>Eukaryota</taxon>
        <taxon>Viridiplantae</taxon>
        <taxon>Streptophyta</taxon>
        <taxon>Embryophyta</taxon>
        <taxon>Tracheophyta</taxon>
        <taxon>Spermatophyta</taxon>
        <taxon>Magnoliopsida</taxon>
        <taxon>Liliopsida</taxon>
        <taxon>Asparagales</taxon>
        <taxon>Orchidaceae</taxon>
        <taxon>Orchidoideae</taxon>
        <taxon>Orchideae</taxon>
        <taxon>Orchidinae</taxon>
        <taxon>Platanthera</taxon>
    </lineage>
</organism>
<feature type="transmembrane region" description="Helical" evidence="6">
    <location>
        <begin position="197"/>
        <end position="217"/>
    </location>
</feature>
<feature type="transmembrane region" description="Helical" evidence="6">
    <location>
        <begin position="167"/>
        <end position="185"/>
    </location>
</feature>
<evidence type="ECO:0000256" key="1">
    <source>
        <dbReference type="ARBA" id="ARBA00004141"/>
    </source>
</evidence>
<evidence type="ECO:0000256" key="6">
    <source>
        <dbReference type="RuleBase" id="RU004914"/>
    </source>
</evidence>
<sequence length="521" mass="57798">MFREREGERGREQRIEKGEEVEQRMKRQEGMEQRMKIGEEMMKEMKRQTALTLPLSLANFLMFSLQFVSIMFVGHISHEKLAGASIAISFINSLGFSLLMGASSALDTLCGQSYGAKSFKLVGLHLQRALLVVVLISLPLAFLMAFSGRILIQLHQLPEISMTAESFARLMIPSLFAFGLLQCIFKFLQAQKLVIPILLSTGLTAVLHVFNCWLFTYNTELGYRGAALSVSISYWFNLLLLVLYIFLSPSCKETWTGFSREAFHGLWSFLKLGIPSTLMVCFQNWQFELLLLLAGLLQNPELQTSVMSISQNISSLVYVLPLGVSGAITTRISNELGAENPRAAVQSILTALLTVGIEGMLVGSAIICGRSFWGHAYSEETEVVNAVAAMMPWIALSHCIDGFQCVLLGTIRGSGRQKIGAFVCLGSYYIIGIPASIILGFVLHMGVKGLWIGNLCAIFVQDFVLLLMSTFTNWEKQAMKAKERLKESGMPSNTCESDPNYWIFNIHASMHSLSITMEPTG</sequence>
<feature type="transmembrane region" description="Helical" evidence="6">
    <location>
        <begin position="387"/>
        <end position="407"/>
    </location>
</feature>
<evidence type="ECO:0000256" key="3">
    <source>
        <dbReference type="ARBA" id="ARBA00022692"/>
    </source>
</evidence>
<dbReference type="GO" id="GO:1990961">
    <property type="term" value="P:xenobiotic detoxification by transmembrane export across the plasma membrane"/>
    <property type="evidence" value="ECO:0007669"/>
    <property type="project" value="InterPro"/>
</dbReference>
<dbReference type="AlphaFoldDB" id="A0AAP0AZY9"/>
<comment type="caution">
    <text evidence="8">The sequence shown here is derived from an EMBL/GenBank/DDBJ whole genome shotgun (WGS) entry which is preliminary data.</text>
</comment>
<feature type="transmembrane region" description="Helical" evidence="6">
    <location>
        <begin position="86"/>
        <end position="109"/>
    </location>
</feature>
<comment type="similarity">
    <text evidence="2 6">Belongs to the multi antimicrobial extrusion (MATE) (TC 2.A.66.1) family.</text>
</comment>
<feature type="region of interest" description="Disordered" evidence="7">
    <location>
        <begin position="1"/>
        <end position="30"/>
    </location>
</feature>
<dbReference type="EMBL" id="JBBWWQ010000018">
    <property type="protein sequence ID" value="KAK8921553.1"/>
    <property type="molecule type" value="Genomic_DNA"/>
</dbReference>
<dbReference type="NCBIfam" id="TIGR00797">
    <property type="entry name" value="matE"/>
    <property type="match status" value="1"/>
</dbReference>
<evidence type="ECO:0000313" key="8">
    <source>
        <dbReference type="EMBL" id="KAK8921553.1"/>
    </source>
</evidence>
<keyword evidence="5 6" id="KW-0472">Membrane</keyword>
<dbReference type="Pfam" id="PF01554">
    <property type="entry name" value="MatE"/>
    <property type="match status" value="2"/>
</dbReference>
<feature type="transmembrane region" description="Helical" evidence="6">
    <location>
        <begin position="129"/>
        <end position="152"/>
    </location>
</feature>
<keyword evidence="9" id="KW-1185">Reference proteome</keyword>
<reference evidence="8 9" key="1">
    <citation type="journal article" date="2022" name="Nat. Plants">
        <title>Genomes of leafy and leafless Platanthera orchids illuminate the evolution of mycoheterotrophy.</title>
        <authorList>
            <person name="Li M.H."/>
            <person name="Liu K.W."/>
            <person name="Li Z."/>
            <person name="Lu H.C."/>
            <person name="Ye Q.L."/>
            <person name="Zhang D."/>
            <person name="Wang J.Y."/>
            <person name="Li Y.F."/>
            <person name="Zhong Z.M."/>
            <person name="Liu X."/>
            <person name="Yu X."/>
            <person name="Liu D.K."/>
            <person name="Tu X.D."/>
            <person name="Liu B."/>
            <person name="Hao Y."/>
            <person name="Liao X.Y."/>
            <person name="Jiang Y.T."/>
            <person name="Sun W.H."/>
            <person name="Chen J."/>
            <person name="Chen Y.Q."/>
            <person name="Ai Y."/>
            <person name="Zhai J.W."/>
            <person name="Wu S.S."/>
            <person name="Zhou Z."/>
            <person name="Hsiao Y.Y."/>
            <person name="Wu W.L."/>
            <person name="Chen Y.Y."/>
            <person name="Lin Y.F."/>
            <person name="Hsu J.L."/>
            <person name="Li C.Y."/>
            <person name="Wang Z.W."/>
            <person name="Zhao X."/>
            <person name="Zhong W.Y."/>
            <person name="Ma X.K."/>
            <person name="Ma L."/>
            <person name="Huang J."/>
            <person name="Chen G.Z."/>
            <person name="Huang M.Z."/>
            <person name="Huang L."/>
            <person name="Peng D.H."/>
            <person name="Luo Y.B."/>
            <person name="Zou S.Q."/>
            <person name="Chen S.P."/>
            <person name="Lan S."/>
            <person name="Tsai W.C."/>
            <person name="Van de Peer Y."/>
            <person name="Liu Z.J."/>
        </authorList>
    </citation>
    <scope>NUCLEOTIDE SEQUENCE [LARGE SCALE GENOMIC DNA]</scope>
    <source>
        <strain evidence="8">Lor287</strain>
    </source>
</reference>
<feature type="transmembrane region" description="Helical" evidence="6">
    <location>
        <begin position="449"/>
        <end position="474"/>
    </location>
</feature>
<feature type="transmembrane region" description="Helical" evidence="6">
    <location>
        <begin position="223"/>
        <end position="247"/>
    </location>
</feature>
<feature type="transmembrane region" description="Helical" evidence="6">
    <location>
        <begin position="344"/>
        <end position="367"/>
    </location>
</feature>
<proteinExistence type="inferred from homology"/>
<evidence type="ECO:0000256" key="7">
    <source>
        <dbReference type="SAM" id="MobiDB-lite"/>
    </source>
</evidence>